<dbReference type="Pfam" id="PF02036">
    <property type="entry name" value="SCP2"/>
    <property type="match status" value="1"/>
</dbReference>
<protein>
    <submittedName>
        <fullName evidence="2">SCP2 sterol-binding domain-containing protein</fullName>
    </submittedName>
</protein>
<accession>A0ABW4C737</accession>
<name>A0ABW4C737_9BACL</name>
<dbReference type="Proteomes" id="UP001597282">
    <property type="component" value="Unassembled WGS sequence"/>
</dbReference>
<dbReference type="SUPFAM" id="SSF55718">
    <property type="entry name" value="SCP-like"/>
    <property type="match status" value="1"/>
</dbReference>
<organism evidence="2 3">
    <name type="scientific">Kroppenstedtia sanguinis</name>
    <dbReference type="NCBI Taxonomy" id="1380684"/>
    <lineage>
        <taxon>Bacteria</taxon>
        <taxon>Bacillati</taxon>
        <taxon>Bacillota</taxon>
        <taxon>Bacilli</taxon>
        <taxon>Bacillales</taxon>
        <taxon>Thermoactinomycetaceae</taxon>
        <taxon>Kroppenstedtia</taxon>
    </lineage>
</organism>
<dbReference type="RefSeq" id="WP_380163411.1">
    <property type="nucleotide sequence ID" value="NZ_JBHTNU010000004.1"/>
</dbReference>
<dbReference type="EMBL" id="JBHTNU010000004">
    <property type="protein sequence ID" value="MFD1426373.1"/>
    <property type="molecule type" value="Genomic_DNA"/>
</dbReference>
<dbReference type="PANTHER" id="PTHR10094">
    <property type="entry name" value="STEROL CARRIER PROTEIN 2 SCP-2 FAMILY PROTEIN"/>
    <property type="match status" value="1"/>
</dbReference>
<evidence type="ECO:0000313" key="2">
    <source>
        <dbReference type="EMBL" id="MFD1426373.1"/>
    </source>
</evidence>
<gene>
    <name evidence="2" type="ORF">ACFQ4Y_05410</name>
</gene>
<dbReference type="InterPro" id="IPR003033">
    <property type="entry name" value="SCP2_sterol-bd_dom"/>
</dbReference>
<dbReference type="InterPro" id="IPR036527">
    <property type="entry name" value="SCP2_sterol-bd_dom_sf"/>
</dbReference>
<comment type="caution">
    <text evidence="2">The sequence shown here is derived from an EMBL/GenBank/DDBJ whole genome shotgun (WGS) entry which is preliminary data.</text>
</comment>
<evidence type="ECO:0000313" key="3">
    <source>
        <dbReference type="Proteomes" id="UP001597282"/>
    </source>
</evidence>
<sequence length="107" mass="11932">MSIQETITQLTDKMNQEPEGIQGIEAVYQFDVEDSGIHQVRLTEGSAEYRTGEEWTADCILTMKEANFTKLSAGDLDPTTAFITGKLKVKGNLSLAVRLQSLFAKYR</sequence>
<evidence type="ECO:0000259" key="1">
    <source>
        <dbReference type="Pfam" id="PF02036"/>
    </source>
</evidence>
<dbReference type="PANTHER" id="PTHR10094:SF25">
    <property type="entry name" value="SCP2 STEROL-BINDING DOMAIN-CONTAINING PROTEIN 1"/>
    <property type="match status" value="1"/>
</dbReference>
<proteinExistence type="predicted"/>
<feature type="domain" description="SCP2" evidence="1">
    <location>
        <begin position="9"/>
        <end position="103"/>
    </location>
</feature>
<dbReference type="Gene3D" id="3.30.1050.10">
    <property type="entry name" value="SCP2 sterol-binding domain"/>
    <property type="match status" value="1"/>
</dbReference>
<keyword evidence="3" id="KW-1185">Reference proteome</keyword>
<reference evidence="3" key="1">
    <citation type="journal article" date="2019" name="Int. J. Syst. Evol. Microbiol.">
        <title>The Global Catalogue of Microorganisms (GCM) 10K type strain sequencing project: providing services to taxonomists for standard genome sequencing and annotation.</title>
        <authorList>
            <consortium name="The Broad Institute Genomics Platform"/>
            <consortium name="The Broad Institute Genome Sequencing Center for Infectious Disease"/>
            <person name="Wu L."/>
            <person name="Ma J."/>
        </authorList>
    </citation>
    <scope>NUCLEOTIDE SEQUENCE [LARGE SCALE GENOMIC DNA]</scope>
    <source>
        <strain evidence="3">S1</strain>
    </source>
</reference>